<comment type="caution">
    <text evidence="3">The sequence shown here is derived from an EMBL/GenBank/DDBJ whole genome shotgun (WGS) entry which is preliminary data.</text>
</comment>
<dbReference type="Gene3D" id="3.40.50.2000">
    <property type="entry name" value="Glycogen Phosphorylase B"/>
    <property type="match status" value="2"/>
</dbReference>
<evidence type="ECO:0000313" key="4">
    <source>
        <dbReference type="Proteomes" id="UP000014975"/>
    </source>
</evidence>
<dbReference type="Pfam" id="PF00534">
    <property type="entry name" value="Glycos_transf_1"/>
    <property type="match status" value="1"/>
</dbReference>
<dbReference type="eggNOG" id="COG0438">
    <property type="taxonomic scope" value="Bacteria"/>
</dbReference>
<sequence>MSAPKRIAFLIDAIASPSAGTERQLLMLIEGLDRREFEPWLCVLKGSPWLSKSFDLCPVRVLDIESFKSPGAWMNVLRFSGWLRRERIDALQVHFRDSSLAGIVAARLARTPAVIAMRKNQGYWMNSAELRLQRFLNRFVDVFVANSEATRDWARRVEGILPERLRVIHNGFFGETRKAGDEAARRRARQTLDLPLDAPVAGIVANLRPVKRLDVFLRAAARVREALPSARFVIIGEGEERERLQTLVRSLGLNGEVRFTGRRMDVPDLLPAFDVGVLSSDSESFSNSVVEYMAAGLPVAATDVGGCHEALAGGAGGILVAPGDAEALGRAMVEMLSDEHRASHARAAHPRRVAEAFSRDRYLAAYAALYNELLKSTGRRASCS</sequence>
<dbReference type="AlphaFoldDB" id="S7T1V7"/>
<keyword evidence="3" id="KW-0808">Transferase</keyword>
<dbReference type="OrthoDB" id="9803091at2"/>
<dbReference type="Proteomes" id="UP000014975">
    <property type="component" value="Unassembled WGS sequence"/>
</dbReference>
<dbReference type="InterPro" id="IPR001296">
    <property type="entry name" value="Glyco_trans_1"/>
</dbReference>
<accession>S7T1V7</accession>
<dbReference type="RefSeq" id="WP_020887980.1">
    <property type="nucleotide sequence ID" value="NZ_ATHI01000031.1"/>
</dbReference>
<organism evidence="3 4">
    <name type="scientific">Alkalidesulfovibrio alkalitolerans DSM 16529</name>
    <dbReference type="NCBI Taxonomy" id="1121439"/>
    <lineage>
        <taxon>Bacteria</taxon>
        <taxon>Pseudomonadati</taxon>
        <taxon>Thermodesulfobacteriota</taxon>
        <taxon>Desulfovibrionia</taxon>
        <taxon>Desulfovibrionales</taxon>
        <taxon>Desulfovibrionaceae</taxon>
        <taxon>Alkalidesulfovibrio</taxon>
    </lineage>
</organism>
<dbReference type="GO" id="GO:0016757">
    <property type="term" value="F:glycosyltransferase activity"/>
    <property type="evidence" value="ECO:0007669"/>
    <property type="project" value="UniProtKB-ARBA"/>
</dbReference>
<evidence type="ECO:0000313" key="3">
    <source>
        <dbReference type="EMBL" id="EPR30561.1"/>
    </source>
</evidence>
<evidence type="ECO:0000259" key="1">
    <source>
        <dbReference type="Pfam" id="PF00534"/>
    </source>
</evidence>
<evidence type="ECO:0000259" key="2">
    <source>
        <dbReference type="Pfam" id="PF13579"/>
    </source>
</evidence>
<dbReference type="PATRIC" id="fig|1121439.3.peg.2668"/>
<proteinExistence type="predicted"/>
<keyword evidence="4" id="KW-1185">Reference proteome</keyword>
<dbReference type="Pfam" id="PF13579">
    <property type="entry name" value="Glyco_trans_4_4"/>
    <property type="match status" value="1"/>
</dbReference>
<dbReference type="SUPFAM" id="SSF53756">
    <property type="entry name" value="UDP-Glycosyltransferase/glycogen phosphorylase"/>
    <property type="match status" value="1"/>
</dbReference>
<dbReference type="STRING" id="1121439.dsat_1283"/>
<dbReference type="EMBL" id="ATHI01000031">
    <property type="protein sequence ID" value="EPR30561.1"/>
    <property type="molecule type" value="Genomic_DNA"/>
</dbReference>
<reference evidence="3 4" key="1">
    <citation type="journal article" date="2013" name="Genome Announc.">
        <title>Draft genome sequences for three mercury-methylating, sulfate-reducing bacteria.</title>
        <authorList>
            <person name="Brown S.D."/>
            <person name="Hurt R.A.Jr."/>
            <person name="Gilmour C.C."/>
            <person name="Elias D.A."/>
        </authorList>
    </citation>
    <scope>NUCLEOTIDE SEQUENCE [LARGE SCALE GENOMIC DNA]</scope>
    <source>
        <strain evidence="3 4">DSM 16529</strain>
    </source>
</reference>
<protein>
    <submittedName>
        <fullName evidence="3">Glycosyl transferase group 1</fullName>
    </submittedName>
</protein>
<dbReference type="InterPro" id="IPR028098">
    <property type="entry name" value="Glyco_trans_4-like_N"/>
</dbReference>
<feature type="domain" description="Glycosyl transferase family 1" evidence="1">
    <location>
        <begin position="186"/>
        <end position="344"/>
    </location>
</feature>
<gene>
    <name evidence="3" type="ORF">dsat_1283</name>
</gene>
<name>S7T1V7_9BACT</name>
<feature type="domain" description="Glycosyltransferase subfamily 4-like N-terminal" evidence="2">
    <location>
        <begin position="20"/>
        <end position="171"/>
    </location>
</feature>
<dbReference type="PANTHER" id="PTHR12526">
    <property type="entry name" value="GLYCOSYLTRANSFERASE"/>
    <property type="match status" value="1"/>
</dbReference>